<keyword evidence="6" id="KW-0028">Amino-acid biosynthesis</keyword>
<keyword evidence="6" id="KW-0061">Asparagine biosynthesis</keyword>
<comment type="caution">
    <text evidence="10">The sequence shown here is derived from an EMBL/GenBank/DDBJ whole genome shotgun (WGS) entry which is preliminary data.</text>
</comment>
<name>A0ABV5MKH1_9ACTN</name>
<dbReference type="InterPro" id="IPR051786">
    <property type="entry name" value="ASN_synthetase/amidase"/>
</dbReference>
<evidence type="ECO:0000256" key="1">
    <source>
        <dbReference type="ARBA" id="ARBA00005187"/>
    </source>
</evidence>
<dbReference type="InterPro" id="IPR029055">
    <property type="entry name" value="Ntn_hydrolases_N"/>
</dbReference>
<dbReference type="CDD" id="cd01991">
    <property type="entry name" value="Asn_synthase_B_C"/>
    <property type="match status" value="1"/>
</dbReference>
<proteinExistence type="inferred from homology"/>
<evidence type="ECO:0000256" key="7">
    <source>
        <dbReference type="ARBA" id="ARBA00022962"/>
    </source>
</evidence>
<evidence type="ECO:0000256" key="2">
    <source>
        <dbReference type="ARBA" id="ARBA00005752"/>
    </source>
</evidence>
<keyword evidence="4" id="KW-0547">Nucleotide-binding</keyword>
<dbReference type="InterPro" id="IPR014729">
    <property type="entry name" value="Rossmann-like_a/b/a_fold"/>
</dbReference>
<dbReference type="PROSITE" id="PS51278">
    <property type="entry name" value="GATASE_TYPE_2"/>
    <property type="match status" value="1"/>
</dbReference>
<dbReference type="InterPro" id="IPR033738">
    <property type="entry name" value="AsnB_N"/>
</dbReference>
<keyword evidence="11" id="KW-1185">Reference proteome</keyword>
<keyword evidence="10" id="KW-0436">Ligase</keyword>
<dbReference type="PANTHER" id="PTHR43284">
    <property type="entry name" value="ASPARAGINE SYNTHETASE (GLUTAMINE-HYDROLYZING)"/>
    <property type="match status" value="1"/>
</dbReference>
<dbReference type="InterPro" id="IPR006426">
    <property type="entry name" value="Asn_synth_AEB"/>
</dbReference>
<dbReference type="Gene3D" id="3.40.50.620">
    <property type="entry name" value="HUPs"/>
    <property type="match status" value="1"/>
</dbReference>
<evidence type="ECO:0000256" key="6">
    <source>
        <dbReference type="ARBA" id="ARBA00022888"/>
    </source>
</evidence>
<dbReference type="CDD" id="cd00712">
    <property type="entry name" value="AsnB"/>
    <property type="match status" value="1"/>
</dbReference>
<feature type="domain" description="Glutamine amidotransferase type-2" evidence="9">
    <location>
        <begin position="2"/>
        <end position="214"/>
    </location>
</feature>
<keyword evidence="7" id="KW-0315">Glutamine amidotransferase</keyword>
<dbReference type="EC" id="6.3.5.4" evidence="3"/>
<dbReference type="PIRSF" id="PIRSF001589">
    <property type="entry name" value="Asn_synthetase_glu-h"/>
    <property type="match status" value="1"/>
</dbReference>
<comment type="pathway">
    <text evidence="1">Amino-acid biosynthesis; L-asparagine biosynthesis; L-asparagine from L-aspartate (L-Gln route): step 1/1.</text>
</comment>
<dbReference type="NCBIfam" id="TIGR01536">
    <property type="entry name" value="asn_synth_AEB"/>
    <property type="match status" value="1"/>
</dbReference>
<dbReference type="GO" id="GO:0004066">
    <property type="term" value="F:asparagine synthase (glutamine-hydrolyzing) activity"/>
    <property type="evidence" value="ECO:0007669"/>
    <property type="project" value="UniProtKB-EC"/>
</dbReference>
<dbReference type="Gene3D" id="3.60.20.10">
    <property type="entry name" value="Glutamine Phosphoribosylpyrophosphate, subunit 1, domain 1"/>
    <property type="match status" value="1"/>
</dbReference>
<dbReference type="Proteomes" id="UP001589608">
    <property type="component" value="Unassembled WGS sequence"/>
</dbReference>
<gene>
    <name evidence="10" type="primary">asnB</name>
    <name evidence="10" type="ORF">ACFFTR_40330</name>
</gene>
<comment type="similarity">
    <text evidence="2">Belongs to the asparagine synthetase family.</text>
</comment>
<dbReference type="SUPFAM" id="SSF52402">
    <property type="entry name" value="Adenine nucleotide alpha hydrolases-like"/>
    <property type="match status" value="1"/>
</dbReference>
<keyword evidence="5" id="KW-0067">ATP-binding</keyword>
<dbReference type="InterPro" id="IPR001962">
    <property type="entry name" value="Asn_synthase"/>
</dbReference>
<sequence>MCGVVGWVALGADGRDLRREAAAVRAMTGTMTLRGPDAEGLWVRERVAFGHRRLAVIDLVTGDQPMTVEHAAITYSGELYNYRELRTELRGHGHEFRTGSDTEVVLRAYLQWGEDFVEHLNGMYAFGLWDARTETLLLVRDRMGVKPLYYYTGVAGSLLFASEPKAVFAHPQAEAVVDLEGLRELLAFVKTPGHALYRDLHEVVPGSYLRVSADGVRRRQYWRPSYAEHRDDRETTVRTIRGLLDDIVARQTIADVPLCSLLSGGLDSSAITALANAALTGRGEGPLRSFAVDFTGQAEHFRPDPMRAEPDTPFVHDVVKHVSVDHEDIVLSSATLMDPLSRSAVVAAMDQPTLGGDIYTSLYLLFRAVREHSTVALSGEAADEVFGGYAWFHVPAIVRAETFPWLALGEIAGVRNAQRGGAQLVTSALEPSLDESLRLPEYRAAAYRDAIAEVDHGDDPDPHNRRMREMSYLHLTRFVQILLDRKDRMSMAHGLEVRVPFCDHRLVQYVYNTPWALKTFDGREKSLLRAATADVLPASVVARTKSPYPSTQDARYEQALREALVTVAADSPAASLFDRRRVADLAAAPYEHDGFGQARRQIEQVLALDLWLRHSPVRLKL</sequence>
<evidence type="ECO:0000256" key="8">
    <source>
        <dbReference type="ARBA" id="ARBA00048741"/>
    </source>
</evidence>
<evidence type="ECO:0000256" key="3">
    <source>
        <dbReference type="ARBA" id="ARBA00012737"/>
    </source>
</evidence>
<evidence type="ECO:0000313" key="11">
    <source>
        <dbReference type="Proteomes" id="UP001589608"/>
    </source>
</evidence>
<dbReference type="Pfam" id="PF13537">
    <property type="entry name" value="GATase_7"/>
    <property type="match status" value="1"/>
</dbReference>
<dbReference type="SUPFAM" id="SSF56235">
    <property type="entry name" value="N-terminal nucleophile aminohydrolases (Ntn hydrolases)"/>
    <property type="match status" value="1"/>
</dbReference>
<organism evidence="10 11">
    <name type="scientific">Dactylosporangium vinaceum</name>
    <dbReference type="NCBI Taxonomy" id="53362"/>
    <lineage>
        <taxon>Bacteria</taxon>
        <taxon>Bacillati</taxon>
        <taxon>Actinomycetota</taxon>
        <taxon>Actinomycetes</taxon>
        <taxon>Micromonosporales</taxon>
        <taxon>Micromonosporaceae</taxon>
        <taxon>Dactylosporangium</taxon>
    </lineage>
</organism>
<evidence type="ECO:0000256" key="4">
    <source>
        <dbReference type="ARBA" id="ARBA00022741"/>
    </source>
</evidence>
<dbReference type="InterPro" id="IPR017932">
    <property type="entry name" value="GATase_2_dom"/>
</dbReference>
<evidence type="ECO:0000313" key="10">
    <source>
        <dbReference type="EMBL" id="MFB9449362.1"/>
    </source>
</evidence>
<dbReference type="EMBL" id="JBHMCA010000066">
    <property type="protein sequence ID" value="MFB9449362.1"/>
    <property type="molecule type" value="Genomic_DNA"/>
</dbReference>
<reference evidence="10 11" key="1">
    <citation type="submission" date="2024-09" db="EMBL/GenBank/DDBJ databases">
        <authorList>
            <person name="Sun Q."/>
            <person name="Mori K."/>
        </authorList>
    </citation>
    <scope>NUCLEOTIDE SEQUENCE [LARGE SCALE GENOMIC DNA]</scope>
    <source>
        <strain evidence="10 11">JCM 3307</strain>
    </source>
</reference>
<comment type="catalytic activity">
    <reaction evidence="8">
        <text>L-aspartate + L-glutamine + ATP + H2O = L-asparagine + L-glutamate + AMP + diphosphate + H(+)</text>
        <dbReference type="Rhea" id="RHEA:12228"/>
        <dbReference type="ChEBI" id="CHEBI:15377"/>
        <dbReference type="ChEBI" id="CHEBI:15378"/>
        <dbReference type="ChEBI" id="CHEBI:29985"/>
        <dbReference type="ChEBI" id="CHEBI:29991"/>
        <dbReference type="ChEBI" id="CHEBI:30616"/>
        <dbReference type="ChEBI" id="CHEBI:33019"/>
        <dbReference type="ChEBI" id="CHEBI:58048"/>
        <dbReference type="ChEBI" id="CHEBI:58359"/>
        <dbReference type="ChEBI" id="CHEBI:456215"/>
        <dbReference type="EC" id="6.3.5.4"/>
    </reaction>
</comment>
<dbReference type="RefSeq" id="WP_223094909.1">
    <property type="nucleotide sequence ID" value="NZ_CP061913.1"/>
</dbReference>
<accession>A0ABV5MKH1</accession>
<evidence type="ECO:0000256" key="5">
    <source>
        <dbReference type="ARBA" id="ARBA00022840"/>
    </source>
</evidence>
<protein>
    <recommendedName>
        <fullName evidence="3">asparagine synthase (glutamine-hydrolyzing)</fullName>
        <ecNumber evidence="3">6.3.5.4</ecNumber>
    </recommendedName>
</protein>
<evidence type="ECO:0000259" key="9">
    <source>
        <dbReference type="PROSITE" id="PS51278"/>
    </source>
</evidence>
<dbReference type="Pfam" id="PF00733">
    <property type="entry name" value="Asn_synthase"/>
    <property type="match status" value="1"/>
</dbReference>
<dbReference type="PANTHER" id="PTHR43284:SF1">
    <property type="entry name" value="ASPARAGINE SYNTHETASE"/>
    <property type="match status" value="1"/>
</dbReference>